<dbReference type="GO" id="GO:0008677">
    <property type="term" value="F:2-dehydropantoate 2-reductase activity"/>
    <property type="evidence" value="ECO:0007669"/>
    <property type="project" value="UniProtKB-EC"/>
</dbReference>
<comment type="similarity">
    <text evidence="1">Belongs to the ketopantoate reductase family.</text>
</comment>
<dbReference type="EMBL" id="JAEVFJ010000020">
    <property type="protein sequence ID" value="KAH8099361.1"/>
    <property type="molecule type" value="Genomic_DNA"/>
</dbReference>
<keyword evidence="4" id="KW-0560">Oxidoreductase</keyword>
<evidence type="ECO:0000256" key="5">
    <source>
        <dbReference type="ARBA" id="ARBA00032024"/>
    </source>
</evidence>
<accession>A0A8K0XNW9</accession>
<sequence length="461" mass="51469">MMFHVVGMGAIGCLVSFHLRRASGPSNSLTVIHRTARALREARRLRGKVKVENRGIVQSVSGVHHQLSGTVLRKLPPKRIMTRRRPQRPQPSVTEVVIDGFKKTMMGAFSTQTAALLRSGEFWTRRGTSPRRPKPLIKRRKVKPVVHRVRPINSLFVCVKAQSTLETIRSLLRRLSPNSTIVLMQNGMGVYEELVANLFPNPLTRPHIVSAVITHGAWIKQKLHVVHAGIGKIDVGIMADGQGRDFEATNKRPHHLDFLPLPRLSLDDIAVRTPDFRNDRYRSLRETMEVLLRMDPLEVSWLPIYDVQMSMRRKVVVNAVINPITALLNCKNGQILSLPEGRRICHAVCCEAEAVFRAQWEQERKAAGVTTNDVAFPQALLATQLEKLCAEAASGTANNFSSMLADVRLGRPTEIHYMTGYLVGLGKKYGVRTPTNLALLNMVRMRTALDVGTASKTKPPA</sequence>
<evidence type="ECO:0000313" key="8">
    <source>
        <dbReference type="EMBL" id="KAH8099361.1"/>
    </source>
</evidence>
<dbReference type="SUPFAM" id="SSF51735">
    <property type="entry name" value="NAD(P)-binding Rossmann-fold domains"/>
    <property type="match status" value="1"/>
</dbReference>
<dbReference type="Gene3D" id="3.40.50.720">
    <property type="entry name" value="NAD(P)-binding Rossmann-like Domain"/>
    <property type="match status" value="1"/>
</dbReference>
<dbReference type="GO" id="GO:0005739">
    <property type="term" value="C:mitochondrion"/>
    <property type="evidence" value="ECO:0007669"/>
    <property type="project" value="TreeGrafter"/>
</dbReference>
<dbReference type="AlphaFoldDB" id="A0A8K0XNW9"/>
<dbReference type="Gene3D" id="1.10.1040.10">
    <property type="entry name" value="N-(1-d-carboxylethyl)-l-norvaline Dehydrogenase, domain 2"/>
    <property type="match status" value="1"/>
</dbReference>
<dbReference type="GO" id="GO:0015940">
    <property type="term" value="P:pantothenate biosynthetic process"/>
    <property type="evidence" value="ECO:0007669"/>
    <property type="project" value="InterPro"/>
</dbReference>
<dbReference type="InterPro" id="IPR036291">
    <property type="entry name" value="NAD(P)-bd_dom_sf"/>
</dbReference>
<dbReference type="NCBIfam" id="TIGR00745">
    <property type="entry name" value="apbA_panE"/>
    <property type="match status" value="1"/>
</dbReference>
<dbReference type="InterPro" id="IPR008927">
    <property type="entry name" value="6-PGluconate_DH-like_C_sf"/>
</dbReference>
<evidence type="ECO:0000256" key="3">
    <source>
        <dbReference type="ARBA" id="ARBA00022857"/>
    </source>
</evidence>
<dbReference type="InterPro" id="IPR013752">
    <property type="entry name" value="KPA_reductase"/>
</dbReference>
<keyword evidence="9" id="KW-1185">Reference proteome</keyword>
<dbReference type="OrthoDB" id="73846at2759"/>
<dbReference type="GO" id="GO:0050661">
    <property type="term" value="F:NADP binding"/>
    <property type="evidence" value="ECO:0007669"/>
    <property type="project" value="TreeGrafter"/>
</dbReference>
<keyword evidence="3" id="KW-0521">NADP</keyword>
<evidence type="ECO:0000259" key="7">
    <source>
        <dbReference type="Pfam" id="PF08546"/>
    </source>
</evidence>
<dbReference type="PANTHER" id="PTHR43765:SF2">
    <property type="entry name" value="2-DEHYDROPANTOATE 2-REDUCTASE"/>
    <property type="match status" value="1"/>
</dbReference>
<evidence type="ECO:0000256" key="1">
    <source>
        <dbReference type="ARBA" id="ARBA00007870"/>
    </source>
</evidence>
<dbReference type="EC" id="1.1.1.169" evidence="2"/>
<name>A0A8K0XNW9_9AGAR</name>
<comment type="caution">
    <text evidence="8">The sequence shown here is derived from an EMBL/GenBank/DDBJ whole genome shotgun (WGS) entry which is preliminary data.</text>
</comment>
<dbReference type="PANTHER" id="PTHR43765">
    <property type="entry name" value="2-DEHYDROPANTOATE 2-REDUCTASE-RELATED"/>
    <property type="match status" value="1"/>
</dbReference>
<reference evidence="8" key="1">
    <citation type="journal article" date="2021" name="New Phytol.">
        <title>Evolutionary innovations through gain and loss of genes in the ectomycorrhizal Boletales.</title>
        <authorList>
            <person name="Wu G."/>
            <person name="Miyauchi S."/>
            <person name="Morin E."/>
            <person name="Kuo A."/>
            <person name="Drula E."/>
            <person name="Varga T."/>
            <person name="Kohler A."/>
            <person name="Feng B."/>
            <person name="Cao Y."/>
            <person name="Lipzen A."/>
            <person name="Daum C."/>
            <person name="Hundley H."/>
            <person name="Pangilinan J."/>
            <person name="Johnson J."/>
            <person name="Barry K."/>
            <person name="LaButti K."/>
            <person name="Ng V."/>
            <person name="Ahrendt S."/>
            <person name="Min B."/>
            <person name="Choi I.G."/>
            <person name="Park H."/>
            <person name="Plett J.M."/>
            <person name="Magnuson J."/>
            <person name="Spatafora J.W."/>
            <person name="Nagy L.G."/>
            <person name="Henrissat B."/>
            <person name="Grigoriev I.V."/>
            <person name="Yang Z.L."/>
            <person name="Xu J."/>
            <person name="Martin F.M."/>
        </authorList>
    </citation>
    <scope>NUCLEOTIDE SEQUENCE</scope>
    <source>
        <strain evidence="8">KKN 215</strain>
    </source>
</reference>
<dbReference type="InterPro" id="IPR013328">
    <property type="entry name" value="6PGD_dom2"/>
</dbReference>
<evidence type="ECO:0000256" key="4">
    <source>
        <dbReference type="ARBA" id="ARBA00023002"/>
    </source>
</evidence>
<gene>
    <name evidence="8" type="ORF">BXZ70DRAFT_908125</name>
</gene>
<evidence type="ECO:0000259" key="6">
    <source>
        <dbReference type="Pfam" id="PF02558"/>
    </source>
</evidence>
<dbReference type="InterPro" id="IPR050838">
    <property type="entry name" value="Ketopantoate_reductase"/>
</dbReference>
<dbReference type="Pfam" id="PF02558">
    <property type="entry name" value="ApbA"/>
    <property type="match status" value="1"/>
</dbReference>
<proteinExistence type="inferred from homology"/>
<dbReference type="Pfam" id="PF08546">
    <property type="entry name" value="ApbA_C"/>
    <property type="match status" value="1"/>
</dbReference>
<dbReference type="InterPro" id="IPR003710">
    <property type="entry name" value="ApbA"/>
</dbReference>
<feature type="domain" description="Ketopantoate reductase N-terminal" evidence="6">
    <location>
        <begin position="146"/>
        <end position="238"/>
    </location>
</feature>
<organism evidence="8 9">
    <name type="scientific">Cristinia sonorae</name>
    <dbReference type="NCBI Taxonomy" id="1940300"/>
    <lineage>
        <taxon>Eukaryota</taxon>
        <taxon>Fungi</taxon>
        <taxon>Dikarya</taxon>
        <taxon>Basidiomycota</taxon>
        <taxon>Agaricomycotina</taxon>
        <taxon>Agaricomycetes</taxon>
        <taxon>Agaricomycetidae</taxon>
        <taxon>Agaricales</taxon>
        <taxon>Pleurotineae</taxon>
        <taxon>Stephanosporaceae</taxon>
        <taxon>Cristinia</taxon>
    </lineage>
</organism>
<protein>
    <recommendedName>
        <fullName evidence="2">2-dehydropantoate 2-reductase</fullName>
        <ecNumber evidence="2">1.1.1.169</ecNumber>
    </recommendedName>
    <alternativeName>
        <fullName evidence="5">Ketopantoate reductase</fullName>
    </alternativeName>
</protein>
<evidence type="ECO:0000256" key="2">
    <source>
        <dbReference type="ARBA" id="ARBA00013014"/>
    </source>
</evidence>
<feature type="domain" description="Ketopantoate reductase C-terminal" evidence="7">
    <location>
        <begin position="307"/>
        <end position="445"/>
    </location>
</feature>
<dbReference type="Proteomes" id="UP000813824">
    <property type="component" value="Unassembled WGS sequence"/>
</dbReference>
<dbReference type="InterPro" id="IPR013332">
    <property type="entry name" value="KPR_N"/>
</dbReference>
<dbReference type="SUPFAM" id="SSF48179">
    <property type="entry name" value="6-phosphogluconate dehydrogenase C-terminal domain-like"/>
    <property type="match status" value="1"/>
</dbReference>
<evidence type="ECO:0000313" key="9">
    <source>
        <dbReference type="Proteomes" id="UP000813824"/>
    </source>
</evidence>